<dbReference type="InterPro" id="IPR000742">
    <property type="entry name" value="EGF"/>
</dbReference>
<dbReference type="EMBL" id="CAJNOQ010017731">
    <property type="protein sequence ID" value="CAF1406209.1"/>
    <property type="molecule type" value="Genomic_DNA"/>
</dbReference>
<dbReference type="AlphaFoldDB" id="A0A815LCK1"/>
<feature type="domain" description="EGF-like" evidence="1">
    <location>
        <begin position="144"/>
        <end position="155"/>
    </location>
</feature>
<evidence type="ECO:0000259" key="1">
    <source>
        <dbReference type="PROSITE" id="PS00022"/>
    </source>
</evidence>
<comment type="caution">
    <text evidence="2">The sequence shown here is derived from an EMBL/GenBank/DDBJ whole genome shotgun (WGS) entry which is preliminary data.</text>
</comment>
<evidence type="ECO:0000313" key="2">
    <source>
        <dbReference type="EMBL" id="CAF1406209.1"/>
    </source>
</evidence>
<dbReference type="Proteomes" id="UP000681722">
    <property type="component" value="Unassembled WGS sequence"/>
</dbReference>
<keyword evidence="4" id="KW-1185">Reference proteome</keyword>
<proteinExistence type="predicted"/>
<evidence type="ECO:0000313" key="4">
    <source>
        <dbReference type="Proteomes" id="UP000663829"/>
    </source>
</evidence>
<feature type="non-terminal residue" evidence="2">
    <location>
        <position position="247"/>
    </location>
</feature>
<dbReference type="EMBL" id="CAJOBC010083154">
    <property type="protein sequence ID" value="CAF4297482.1"/>
    <property type="molecule type" value="Genomic_DNA"/>
</dbReference>
<dbReference type="PROSITE" id="PS00022">
    <property type="entry name" value="EGF_1"/>
    <property type="match status" value="1"/>
</dbReference>
<accession>A0A815LCK1</accession>
<evidence type="ECO:0000313" key="3">
    <source>
        <dbReference type="EMBL" id="CAF4297482.1"/>
    </source>
</evidence>
<name>A0A815LCK1_9BILA</name>
<protein>
    <recommendedName>
        <fullName evidence="1">EGF-like domain-containing protein</fullName>
    </recommendedName>
</protein>
<gene>
    <name evidence="2" type="ORF">GPM918_LOCUS33390</name>
    <name evidence="3" type="ORF">SRO942_LOCUS34075</name>
</gene>
<organism evidence="2 4">
    <name type="scientific">Didymodactylos carnosus</name>
    <dbReference type="NCBI Taxonomy" id="1234261"/>
    <lineage>
        <taxon>Eukaryota</taxon>
        <taxon>Metazoa</taxon>
        <taxon>Spiralia</taxon>
        <taxon>Gnathifera</taxon>
        <taxon>Rotifera</taxon>
        <taxon>Eurotatoria</taxon>
        <taxon>Bdelloidea</taxon>
        <taxon>Philodinida</taxon>
        <taxon>Philodinidae</taxon>
        <taxon>Didymodactylos</taxon>
    </lineage>
</organism>
<dbReference type="OrthoDB" id="10204192at2759"/>
<reference evidence="2" key="1">
    <citation type="submission" date="2021-02" db="EMBL/GenBank/DDBJ databases">
        <authorList>
            <person name="Nowell W R."/>
        </authorList>
    </citation>
    <scope>NUCLEOTIDE SEQUENCE</scope>
</reference>
<sequence>MGFQWTSWGFKVLNPGDLCNCREDCPRGDDERRVCPWLNSTNCISGWYLCSDGQHIPHDAAHCDLQSSCQLQEDDRFCDLIDKSRIVPFDLGNRFGHLFDDYPSREIRSITQKFDQDEQNNDYVAWYCNPGVLIYGSEEKNDTCLCPPSNYGDRCQYQRKRLSVILQIQKLTAFNINRVFKLLTYLYDNENDKIVSHEQIVYLSLTLCLPKYTFDLLYPIGETHRNYSVYVHVFTIEEDYAVYNKLS</sequence>
<dbReference type="Proteomes" id="UP000663829">
    <property type="component" value="Unassembled WGS sequence"/>
</dbReference>